<dbReference type="AlphaFoldDB" id="A0A8J8NLV2"/>
<sequence length="130" mass="15010">MTRQPCTLCSGKSTNSSHSLTDIMSTLNSLMSLEGYRVRLEIGRYKNCRLDMTYLAIKLLKLLKLNYQLSVSSNNSLQKQLVIAAKRNSRNSLRMTHLAKISFSQPQSQRGYLYQCLEREATKWLPQLYK</sequence>
<name>A0A8J8NLV2_HALGN</name>
<organism evidence="1 2">
    <name type="scientific">Halteria grandinella</name>
    <dbReference type="NCBI Taxonomy" id="5974"/>
    <lineage>
        <taxon>Eukaryota</taxon>
        <taxon>Sar</taxon>
        <taxon>Alveolata</taxon>
        <taxon>Ciliophora</taxon>
        <taxon>Intramacronucleata</taxon>
        <taxon>Spirotrichea</taxon>
        <taxon>Stichotrichia</taxon>
        <taxon>Sporadotrichida</taxon>
        <taxon>Halteriidae</taxon>
        <taxon>Halteria</taxon>
    </lineage>
</organism>
<reference evidence="1" key="1">
    <citation type="submission" date="2019-06" db="EMBL/GenBank/DDBJ databases">
        <authorList>
            <person name="Zheng W."/>
        </authorList>
    </citation>
    <scope>NUCLEOTIDE SEQUENCE</scope>
    <source>
        <strain evidence="1">QDHG01</strain>
    </source>
</reference>
<proteinExistence type="predicted"/>
<accession>A0A8J8NLV2</accession>
<dbReference type="Proteomes" id="UP000785679">
    <property type="component" value="Unassembled WGS sequence"/>
</dbReference>
<keyword evidence="2" id="KW-1185">Reference proteome</keyword>
<gene>
    <name evidence="1" type="ORF">FGO68_gene2763</name>
</gene>
<protein>
    <submittedName>
        <fullName evidence="1">Uncharacterized protein</fullName>
    </submittedName>
</protein>
<evidence type="ECO:0000313" key="2">
    <source>
        <dbReference type="Proteomes" id="UP000785679"/>
    </source>
</evidence>
<comment type="caution">
    <text evidence="1">The sequence shown here is derived from an EMBL/GenBank/DDBJ whole genome shotgun (WGS) entry which is preliminary data.</text>
</comment>
<evidence type="ECO:0000313" key="1">
    <source>
        <dbReference type="EMBL" id="TNV77917.1"/>
    </source>
</evidence>
<dbReference type="EMBL" id="RRYP01011152">
    <property type="protein sequence ID" value="TNV77917.1"/>
    <property type="molecule type" value="Genomic_DNA"/>
</dbReference>